<feature type="transmembrane region" description="Helical" evidence="2">
    <location>
        <begin position="527"/>
        <end position="547"/>
    </location>
</feature>
<feature type="transmembrane region" description="Helical" evidence="2">
    <location>
        <begin position="207"/>
        <end position="227"/>
    </location>
</feature>
<feature type="transmembrane region" description="Helical" evidence="2">
    <location>
        <begin position="497"/>
        <end position="521"/>
    </location>
</feature>
<dbReference type="RefSeq" id="WP_089226554.1">
    <property type="nucleotide sequence ID" value="NZ_FZOF01000016.1"/>
</dbReference>
<feature type="transmembrane region" description="Helical" evidence="2">
    <location>
        <begin position="49"/>
        <end position="71"/>
    </location>
</feature>
<gene>
    <name evidence="3" type="ORF">SAMN05216252_116114</name>
</gene>
<dbReference type="EMBL" id="FZOF01000016">
    <property type="protein sequence ID" value="SNT20323.1"/>
    <property type="molecule type" value="Genomic_DNA"/>
</dbReference>
<feature type="compositionally biased region" description="Acidic residues" evidence="1">
    <location>
        <begin position="1"/>
        <end position="10"/>
    </location>
</feature>
<feature type="transmembrane region" description="Helical" evidence="2">
    <location>
        <begin position="455"/>
        <end position="476"/>
    </location>
</feature>
<dbReference type="AlphaFoldDB" id="A0A239KRT0"/>
<feature type="transmembrane region" description="Helical" evidence="2">
    <location>
        <begin position="139"/>
        <end position="161"/>
    </location>
</feature>
<accession>A0A239KRT0</accession>
<reference evidence="3 4" key="1">
    <citation type="submission" date="2017-06" db="EMBL/GenBank/DDBJ databases">
        <authorList>
            <person name="Kim H.J."/>
            <person name="Triplett B.A."/>
        </authorList>
    </citation>
    <scope>NUCLEOTIDE SEQUENCE [LARGE SCALE GENOMIC DNA]</scope>
    <source>
        <strain evidence="3 4">CGMCC 4.1858</strain>
    </source>
</reference>
<feature type="transmembrane region" description="Helical" evidence="2">
    <location>
        <begin position="173"/>
        <end position="195"/>
    </location>
</feature>
<evidence type="ECO:0000313" key="3">
    <source>
        <dbReference type="EMBL" id="SNT20323.1"/>
    </source>
</evidence>
<feature type="transmembrane region" description="Helical" evidence="2">
    <location>
        <begin position="264"/>
        <end position="285"/>
    </location>
</feature>
<evidence type="ECO:0000256" key="2">
    <source>
        <dbReference type="SAM" id="Phobius"/>
    </source>
</evidence>
<dbReference type="Proteomes" id="UP000198280">
    <property type="component" value="Unassembled WGS sequence"/>
</dbReference>
<keyword evidence="4" id="KW-1185">Reference proteome</keyword>
<organism evidence="3 4">
    <name type="scientific">Actinacidiphila glaucinigra</name>
    <dbReference type="NCBI Taxonomy" id="235986"/>
    <lineage>
        <taxon>Bacteria</taxon>
        <taxon>Bacillati</taxon>
        <taxon>Actinomycetota</taxon>
        <taxon>Actinomycetes</taxon>
        <taxon>Kitasatosporales</taxon>
        <taxon>Streptomycetaceae</taxon>
        <taxon>Actinacidiphila</taxon>
    </lineage>
</organism>
<keyword evidence="2" id="KW-1133">Transmembrane helix</keyword>
<sequence length="563" mass="58472">MTTLAEETDETGEHAAAWSDEDDWTRETQRLVRDLRTPHRRKRTSQIAYTVYCVALLLAVWGGLPSLGLFLEKSMGADYSGHGPAILAALPAGSCALGLGWLLIASWDAQWRGPVVPPRETVDWMLAQPVNVAKVLRPWFWGSAAIAGGAGLLIAAIGMIALGLTVGVGLPAAFGWCLLGGIGLPLLAIALATAVEGSERVARWARLATPYVAMAVLALVAQTVMAVSGHRLPVLERVELWSGPWGWAGLAALAPTPAALPGGWAAGVLLAVVVAGALVAAHRFTGSLALSAVRRRSRTATGVMAALRTVEFRTARQAVAGVTGGGRSARWRLPAPRRRELAVPWRDTLALMRTPGRLGRAVVLGALAVLGAVLAASAHGGTGVTSALAALVFGYWSLTQLMEPARVETDDTRRGSWAPYPYRDLMLRHTAVPVVLGLLVALAAAGVLASEGAGARAWLAPALVPPLVGASLVNACRGATKHHLLMSSAQSPTGSMGPVLFLGWYGAGALAAVVTLVVPFLTALHSGSAASIVTAAVASAMVTLIMVRWAVTRIGNLTAPVAD</sequence>
<proteinExistence type="predicted"/>
<feature type="region of interest" description="Disordered" evidence="1">
    <location>
        <begin position="1"/>
        <end position="20"/>
    </location>
</feature>
<evidence type="ECO:0000313" key="4">
    <source>
        <dbReference type="Proteomes" id="UP000198280"/>
    </source>
</evidence>
<evidence type="ECO:0000256" key="1">
    <source>
        <dbReference type="SAM" id="MobiDB-lite"/>
    </source>
</evidence>
<keyword evidence="2" id="KW-0812">Transmembrane</keyword>
<feature type="transmembrane region" description="Helical" evidence="2">
    <location>
        <begin position="83"/>
        <end position="104"/>
    </location>
</feature>
<name>A0A239KRT0_9ACTN</name>
<dbReference type="OrthoDB" id="4218549at2"/>
<keyword evidence="2" id="KW-0472">Membrane</keyword>
<protein>
    <submittedName>
        <fullName evidence="3">Uncharacterized protein</fullName>
    </submittedName>
</protein>
<feature type="transmembrane region" description="Helical" evidence="2">
    <location>
        <begin position="384"/>
        <end position="405"/>
    </location>
</feature>
<feature type="transmembrane region" description="Helical" evidence="2">
    <location>
        <begin position="358"/>
        <end position="378"/>
    </location>
</feature>
<feature type="transmembrane region" description="Helical" evidence="2">
    <location>
        <begin position="426"/>
        <end position="449"/>
    </location>
</feature>